<keyword evidence="11" id="KW-1185">Reference proteome</keyword>
<keyword evidence="4 8" id="KW-0812">Transmembrane</keyword>
<evidence type="ECO:0000313" key="10">
    <source>
        <dbReference type="EMBL" id="KAH3803858.1"/>
    </source>
</evidence>
<dbReference type="AlphaFoldDB" id="A0A9D4FRV8"/>
<evidence type="ECO:0000256" key="5">
    <source>
        <dbReference type="ARBA" id="ARBA00022989"/>
    </source>
</evidence>
<feature type="domain" description="Major facilitator superfamily (MFS) profile" evidence="9">
    <location>
        <begin position="1"/>
        <end position="85"/>
    </location>
</feature>
<accession>A0A9D4FRV8</accession>
<comment type="caution">
    <text evidence="10">The sequence shown here is derived from an EMBL/GenBank/DDBJ whole genome shotgun (WGS) entry which is preliminary data.</text>
</comment>
<dbReference type="GO" id="GO:0005765">
    <property type="term" value="C:lysosomal membrane"/>
    <property type="evidence" value="ECO:0007669"/>
    <property type="project" value="UniProtKB-SubCell"/>
</dbReference>
<keyword evidence="7" id="KW-0458">Lysosome</keyword>
<reference evidence="10" key="1">
    <citation type="journal article" date="2019" name="bioRxiv">
        <title>The Genome of the Zebra Mussel, Dreissena polymorpha: A Resource for Invasive Species Research.</title>
        <authorList>
            <person name="McCartney M.A."/>
            <person name="Auch B."/>
            <person name="Kono T."/>
            <person name="Mallez S."/>
            <person name="Zhang Y."/>
            <person name="Obille A."/>
            <person name="Becker A."/>
            <person name="Abrahante J.E."/>
            <person name="Garbe J."/>
            <person name="Badalamenti J.P."/>
            <person name="Herman A."/>
            <person name="Mangelson H."/>
            <person name="Liachko I."/>
            <person name="Sullivan S."/>
            <person name="Sone E.D."/>
            <person name="Koren S."/>
            <person name="Silverstein K.A.T."/>
            <person name="Beckman K.B."/>
            <person name="Gohl D.M."/>
        </authorList>
    </citation>
    <scope>NUCLEOTIDE SEQUENCE</scope>
    <source>
        <strain evidence="10">Duluth1</strain>
        <tissue evidence="10">Whole animal</tissue>
    </source>
</reference>
<evidence type="ECO:0000256" key="6">
    <source>
        <dbReference type="ARBA" id="ARBA00023136"/>
    </source>
</evidence>
<dbReference type="InterPro" id="IPR036259">
    <property type="entry name" value="MFS_trans_sf"/>
</dbReference>
<gene>
    <name evidence="10" type="ORF">DPMN_132128</name>
</gene>
<feature type="transmembrane region" description="Helical" evidence="8">
    <location>
        <begin position="24"/>
        <end position="46"/>
    </location>
</feature>
<dbReference type="PANTHER" id="PTHR23512">
    <property type="entry name" value="MAJOR FACILITATOR SUPERFAMILY DOMAIN-CONTAINING PROTEIN 1"/>
    <property type="match status" value="1"/>
</dbReference>
<protein>
    <recommendedName>
        <fullName evidence="9">Major facilitator superfamily (MFS) profile domain-containing protein</fullName>
    </recommendedName>
</protein>
<reference evidence="10" key="2">
    <citation type="submission" date="2020-11" db="EMBL/GenBank/DDBJ databases">
        <authorList>
            <person name="McCartney M.A."/>
            <person name="Auch B."/>
            <person name="Kono T."/>
            <person name="Mallez S."/>
            <person name="Becker A."/>
            <person name="Gohl D.M."/>
            <person name="Silverstein K.A.T."/>
            <person name="Koren S."/>
            <person name="Bechman K.B."/>
            <person name="Herman A."/>
            <person name="Abrahante J.E."/>
            <person name="Garbe J."/>
        </authorList>
    </citation>
    <scope>NUCLEOTIDE SEQUENCE</scope>
    <source>
        <strain evidence="10">Duluth1</strain>
        <tissue evidence="10">Whole animal</tissue>
    </source>
</reference>
<dbReference type="Proteomes" id="UP000828390">
    <property type="component" value="Unassembled WGS sequence"/>
</dbReference>
<evidence type="ECO:0000256" key="3">
    <source>
        <dbReference type="ARBA" id="ARBA00022448"/>
    </source>
</evidence>
<name>A0A9D4FRV8_DREPO</name>
<evidence type="ECO:0000259" key="9">
    <source>
        <dbReference type="PROSITE" id="PS50850"/>
    </source>
</evidence>
<dbReference type="Gene3D" id="1.20.1250.20">
    <property type="entry name" value="MFS general substrate transporter like domains"/>
    <property type="match status" value="1"/>
</dbReference>
<keyword evidence="3" id="KW-0813">Transport</keyword>
<evidence type="ECO:0000256" key="8">
    <source>
        <dbReference type="SAM" id="Phobius"/>
    </source>
</evidence>
<proteinExistence type="inferred from homology"/>
<evidence type="ECO:0000256" key="7">
    <source>
        <dbReference type="ARBA" id="ARBA00023228"/>
    </source>
</evidence>
<keyword evidence="5 8" id="KW-1133">Transmembrane helix</keyword>
<evidence type="ECO:0000256" key="1">
    <source>
        <dbReference type="ARBA" id="ARBA00004155"/>
    </source>
</evidence>
<dbReference type="InterPro" id="IPR020846">
    <property type="entry name" value="MFS_dom"/>
</dbReference>
<dbReference type="SUPFAM" id="SSF103473">
    <property type="entry name" value="MFS general substrate transporter"/>
    <property type="match status" value="1"/>
</dbReference>
<evidence type="ECO:0000256" key="4">
    <source>
        <dbReference type="ARBA" id="ARBA00022692"/>
    </source>
</evidence>
<dbReference type="PANTHER" id="PTHR23512:SF3">
    <property type="entry name" value="MAJOR FACILITATOR SUPERFAMILY DOMAIN-CONTAINING PROTEIN 1"/>
    <property type="match status" value="1"/>
</dbReference>
<evidence type="ECO:0000313" key="11">
    <source>
        <dbReference type="Proteomes" id="UP000828390"/>
    </source>
</evidence>
<feature type="transmembrane region" description="Helical" evidence="8">
    <location>
        <begin position="53"/>
        <end position="74"/>
    </location>
</feature>
<organism evidence="10 11">
    <name type="scientific">Dreissena polymorpha</name>
    <name type="common">Zebra mussel</name>
    <name type="synonym">Mytilus polymorpha</name>
    <dbReference type="NCBI Taxonomy" id="45954"/>
    <lineage>
        <taxon>Eukaryota</taxon>
        <taxon>Metazoa</taxon>
        <taxon>Spiralia</taxon>
        <taxon>Lophotrochozoa</taxon>
        <taxon>Mollusca</taxon>
        <taxon>Bivalvia</taxon>
        <taxon>Autobranchia</taxon>
        <taxon>Heteroconchia</taxon>
        <taxon>Euheterodonta</taxon>
        <taxon>Imparidentia</taxon>
        <taxon>Neoheterodontei</taxon>
        <taxon>Myida</taxon>
        <taxon>Dreissenoidea</taxon>
        <taxon>Dreissenidae</taxon>
        <taxon>Dreissena</taxon>
    </lineage>
</organism>
<comment type="similarity">
    <text evidence="2">Belongs to the major facilitator superfamily.</text>
</comment>
<sequence length="85" mass="9339">MVYMVGAVSMPLFGVAIDRVGRNLYFLMTGLVLGLTSHIMMTFTFVEPYVCTVILGIGYSLVTTTCWPLVSYAVPLRYLGTAFGM</sequence>
<dbReference type="InterPro" id="IPR052187">
    <property type="entry name" value="MFSD1"/>
</dbReference>
<dbReference type="EMBL" id="JAIWYP010000006">
    <property type="protein sequence ID" value="KAH3803858.1"/>
    <property type="molecule type" value="Genomic_DNA"/>
</dbReference>
<keyword evidence="6 8" id="KW-0472">Membrane</keyword>
<comment type="subcellular location">
    <subcellularLocation>
        <location evidence="1">Lysosome membrane</location>
        <topology evidence="1">Multi-pass membrane protein</topology>
    </subcellularLocation>
</comment>
<dbReference type="GO" id="GO:0022857">
    <property type="term" value="F:transmembrane transporter activity"/>
    <property type="evidence" value="ECO:0007669"/>
    <property type="project" value="InterPro"/>
</dbReference>
<evidence type="ECO:0000256" key="2">
    <source>
        <dbReference type="ARBA" id="ARBA00008335"/>
    </source>
</evidence>
<dbReference type="PROSITE" id="PS50850">
    <property type="entry name" value="MFS"/>
    <property type="match status" value="1"/>
</dbReference>